<keyword evidence="3" id="KW-0143">Chaperone</keyword>
<reference evidence="5 6" key="1">
    <citation type="submission" date="2019-11" db="EMBL/GenBank/DDBJ databases">
        <title>Nocardia sp. nov. CT2-14 isolated from soil.</title>
        <authorList>
            <person name="Kanchanasin P."/>
            <person name="Tanasupawat S."/>
            <person name="Yuki M."/>
            <person name="Kudo T."/>
        </authorList>
    </citation>
    <scope>NUCLEOTIDE SEQUENCE [LARGE SCALE GENOMIC DNA]</scope>
    <source>
        <strain evidence="5 6">CT2-14</strain>
    </source>
</reference>
<dbReference type="AlphaFoldDB" id="A0A6I3L2Q7"/>
<evidence type="ECO:0000313" key="6">
    <source>
        <dbReference type="Proteomes" id="UP000432464"/>
    </source>
</evidence>
<dbReference type="Gene3D" id="3.90.640.10">
    <property type="entry name" value="Actin, Chain A, domain 4"/>
    <property type="match status" value="1"/>
</dbReference>
<evidence type="ECO:0000256" key="2">
    <source>
        <dbReference type="ARBA" id="ARBA00022840"/>
    </source>
</evidence>
<dbReference type="GO" id="GO:0005524">
    <property type="term" value="F:ATP binding"/>
    <property type="evidence" value="ECO:0007669"/>
    <property type="project" value="UniProtKB-KW"/>
</dbReference>
<gene>
    <name evidence="5" type="ORF">GLP40_15475</name>
</gene>
<dbReference type="EMBL" id="WMBB01000006">
    <property type="protein sequence ID" value="MTE14159.1"/>
    <property type="molecule type" value="Genomic_DNA"/>
</dbReference>
<comment type="similarity">
    <text evidence="4">Belongs to the heat shock protein 70 family.</text>
</comment>
<dbReference type="RefSeq" id="WP_154788556.1">
    <property type="nucleotide sequence ID" value="NZ_WMBB01000006.1"/>
</dbReference>
<dbReference type="Pfam" id="PF00012">
    <property type="entry name" value="HSP70"/>
    <property type="match status" value="2"/>
</dbReference>
<sequence>MTVVGFDFGTTNSLVSVVHNDRVHDLLDDDDMPTPSVVRYQGNRTIVGREAREALDALGLGIHGDFVRSPKNYLGLESITVGGVDLSPIDVAHHVIDHVKHRALEDNPAHARFLGGITEAVATIPVNMDGHGRRALRDAYTKAGIRVVQFVHEPFAALYGHARPLHGTDFIQRYNRKNVLVVDWGGGTLDLTLCLVQDGRVLQRQSSGTHELGGDVFDETFRNHILLEEGVQAGDLDPERRRQLRNRCELQKIKLSTANTATVYIPNFHGPGQPLSYQMTREVFESITKPLIDQAIRDIGNLLIAAGLNESQIALCLVTGGMSRMPAIAARLREYLSAHRVQVSNNSATLIAQGAAWIAHDRKQLQLAKDIEVQLARGRYHRVVKAGTEIPFEGQELPGQPQEFFCADPRDGVAKFELCATARPGGRPQLSDQRYPLGNLNLDVDSKARPFIERLTLTAALDCDGILHLKASSDHFHRHEFESIHNLEFAISLGPAEQTGDAEGDNGPPANSVEETAIGQVVVRSNIAAPDEKYRRLDYSLIPGDLLYATNRMYFTRGVADRATELQEEERLYYQHCAVCGRVSNHPDCHCGSGPNSREVS</sequence>
<dbReference type="PRINTS" id="PR00301">
    <property type="entry name" value="HEATSHOCK70"/>
</dbReference>
<evidence type="ECO:0000313" key="5">
    <source>
        <dbReference type="EMBL" id="MTE14159.1"/>
    </source>
</evidence>
<organism evidence="5 6">
    <name type="scientific">Nocardia aurantiaca</name>
    <dbReference type="NCBI Taxonomy" id="2675850"/>
    <lineage>
        <taxon>Bacteria</taxon>
        <taxon>Bacillati</taxon>
        <taxon>Actinomycetota</taxon>
        <taxon>Actinomycetes</taxon>
        <taxon>Mycobacteriales</taxon>
        <taxon>Nocardiaceae</taxon>
        <taxon>Nocardia</taxon>
    </lineage>
</organism>
<protein>
    <submittedName>
        <fullName evidence="5">Hsp70 family protein</fullName>
    </submittedName>
</protein>
<dbReference type="SUPFAM" id="SSF53067">
    <property type="entry name" value="Actin-like ATPase domain"/>
    <property type="match status" value="2"/>
</dbReference>
<dbReference type="PANTHER" id="PTHR19375">
    <property type="entry name" value="HEAT SHOCK PROTEIN 70KDA"/>
    <property type="match status" value="1"/>
</dbReference>
<dbReference type="GO" id="GO:0140662">
    <property type="term" value="F:ATP-dependent protein folding chaperone"/>
    <property type="evidence" value="ECO:0007669"/>
    <property type="project" value="InterPro"/>
</dbReference>
<comment type="caution">
    <text evidence="5">The sequence shown here is derived from an EMBL/GenBank/DDBJ whole genome shotgun (WGS) entry which is preliminary data.</text>
</comment>
<dbReference type="Gene3D" id="3.30.420.40">
    <property type="match status" value="2"/>
</dbReference>
<dbReference type="InterPro" id="IPR013126">
    <property type="entry name" value="Hsp_70_fam"/>
</dbReference>
<name>A0A6I3L2Q7_9NOCA</name>
<proteinExistence type="inferred from homology"/>
<dbReference type="InterPro" id="IPR043129">
    <property type="entry name" value="ATPase_NBD"/>
</dbReference>
<keyword evidence="6" id="KW-1185">Reference proteome</keyword>
<evidence type="ECO:0000256" key="4">
    <source>
        <dbReference type="RuleBase" id="RU003322"/>
    </source>
</evidence>
<keyword evidence="2 4" id="KW-0067">ATP-binding</keyword>
<keyword evidence="1 4" id="KW-0547">Nucleotide-binding</keyword>
<accession>A0A6I3L2Q7</accession>
<evidence type="ECO:0000256" key="1">
    <source>
        <dbReference type="ARBA" id="ARBA00022741"/>
    </source>
</evidence>
<evidence type="ECO:0000256" key="3">
    <source>
        <dbReference type="ARBA" id="ARBA00023186"/>
    </source>
</evidence>
<dbReference type="Proteomes" id="UP000432464">
    <property type="component" value="Unassembled WGS sequence"/>
</dbReference>